<dbReference type="Proteomes" id="UP001253458">
    <property type="component" value="Unassembled WGS sequence"/>
</dbReference>
<dbReference type="Proteomes" id="UP001249076">
    <property type="component" value="Unassembled WGS sequence"/>
</dbReference>
<dbReference type="EMBL" id="JAVDTS010000003">
    <property type="protein sequence ID" value="MDR6837775.1"/>
    <property type="molecule type" value="Genomic_DNA"/>
</dbReference>
<dbReference type="PROSITE" id="PS50937">
    <property type="entry name" value="HTH_MERR_2"/>
    <property type="match status" value="1"/>
</dbReference>
<protein>
    <submittedName>
        <fullName evidence="3">Cd(II)/Pb(II)-responsive transcriptional regulator</fullName>
    </submittedName>
</protein>
<dbReference type="PANTHER" id="PTHR30204:SF92">
    <property type="entry name" value="HTH-TYPE TRANSCRIPTIONAL REGULATOR ZNTR"/>
    <property type="match status" value="1"/>
</dbReference>
<evidence type="ECO:0000313" key="4">
    <source>
        <dbReference type="EMBL" id="MDR6837775.1"/>
    </source>
</evidence>
<dbReference type="Pfam" id="PF13411">
    <property type="entry name" value="MerR_1"/>
    <property type="match status" value="1"/>
</dbReference>
<feature type="domain" description="HTH merR-type" evidence="2">
    <location>
        <begin position="1"/>
        <end position="69"/>
    </location>
</feature>
<evidence type="ECO:0000259" key="2">
    <source>
        <dbReference type="PROSITE" id="PS50937"/>
    </source>
</evidence>
<dbReference type="PRINTS" id="PR00040">
    <property type="entry name" value="HTHMERR"/>
</dbReference>
<proteinExistence type="predicted"/>
<evidence type="ECO:0000313" key="5">
    <source>
        <dbReference type="Proteomes" id="UP001249076"/>
    </source>
</evidence>
<sequence>MQIKELAAATGVDAETIRFYEKEGLLPQPARLANGYRNYAPAHLERLSFVRHCRALDIPLADVRSLLGALDAPQEACADVNNLIDDQLSRLRARLISMMALEKQLLQLRSACSGEHAHQSCGILNELVAAAHGEACLCHGGKSG</sequence>
<dbReference type="InterPro" id="IPR009061">
    <property type="entry name" value="DNA-bd_dom_put_sf"/>
</dbReference>
<evidence type="ECO:0000313" key="3">
    <source>
        <dbReference type="EMBL" id="MDR6768195.1"/>
    </source>
</evidence>
<evidence type="ECO:0000313" key="6">
    <source>
        <dbReference type="Proteomes" id="UP001253458"/>
    </source>
</evidence>
<accession>A0AAJ2F1Z5</accession>
<dbReference type="InterPro" id="IPR000551">
    <property type="entry name" value="MerR-type_HTH_dom"/>
</dbReference>
<dbReference type="Gene3D" id="1.10.1660.10">
    <property type="match status" value="1"/>
</dbReference>
<keyword evidence="5" id="KW-1185">Reference proteome</keyword>
<comment type="caution">
    <text evidence="3">The sequence shown here is derived from an EMBL/GenBank/DDBJ whole genome shotgun (WGS) entry which is preliminary data.</text>
</comment>
<dbReference type="GO" id="GO:0003700">
    <property type="term" value="F:DNA-binding transcription factor activity"/>
    <property type="evidence" value="ECO:0007669"/>
    <property type="project" value="InterPro"/>
</dbReference>
<dbReference type="SMART" id="SM00422">
    <property type="entry name" value="HTH_MERR"/>
    <property type="match status" value="1"/>
</dbReference>
<dbReference type="GO" id="GO:0046872">
    <property type="term" value="F:metal ion binding"/>
    <property type="evidence" value="ECO:0007669"/>
    <property type="project" value="InterPro"/>
</dbReference>
<evidence type="ECO:0000256" key="1">
    <source>
        <dbReference type="ARBA" id="ARBA00023125"/>
    </source>
</evidence>
<dbReference type="PANTHER" id="PTHR30204">
    <property type="entry name" value="REDOX-CYCLING DRUG-SENSING TRANSCRIPTIONAL ACTIVATOR SOXR"/>
    <property type="match status" value="1"/>
</dbReference>
<dbReference type="AlphaFoldDB" id="A0AAJ2F1Z5"/>
<dbReference type="SUPFAM" id="SSF46955">
    <property type="entry name" value="Putative DNA-binding domain"/>
    <property type="match status" value="1"/>
</dbReference>
<dbReference type="CDD" id="cd04784">
    <property type="entry name" value="HTH_CadR-PbrR"/>
    <property type="match status" value="1"/>
</dbReference>
<name>A0AAJ2F1Z5_ACIDE</name>
<gene>
    <name evidence="3" type="ORF">J2W88_003497</name>
    <name evidence="4" type="ORF">J2W93_002613</name>
</gene>
<dbReference type="InterPro" id="IPR011791">
    <property type="entry name" value="CadR-PbrR"/>
</dbReference>
<dbReference type="EMBL" id="JAVDTL010000005">
    <property type="protein sequence ID" value="MDR6768195.1"/>
    <property type="molecule type" value="Genomic_DNA"/>
</dbReference>
<dbReference type="GO" id="GO:0045893">
    <property type="term" value="P:positive regulation of DNA-templated transcription"/>
    <property type="evidence" value="ECO:0007669"/>
    <property type="project" value="InterPro"/>
</dbReference>
<dbReference type="RefSeq" id="WP_056637555.1">
    <property type="nucleotide sequence ID" value="NZ_JAVDTL010000005.1"/>
</dbReference>
<reference evidence="3 5" key="1">
    <citation type="submission" date="2023-07" db="EMBL/GenBank/DDBJ databases">
        <title>Sorghum-associated microbial communities from plants grown in Nebraska, USA.</title>
        <authorList>
            <person name="Schachtman D."/>
        </authorList>
    </citation>
    <scope>NUCLEOTIDE SEQUENCE</scope>
    <source>
        <strain evidence="4 5">BE105</strain>
        <strain evidence="3">BE69</strain>
    </source>
</reference>
<organism evidence="3 6">
    <name type="scientific">Acidovorax delafieldii</name>
    <name type="common">Pseudomonas delafieldii</name>
    <dbReference type="NCBI Taxonomy" id="47920"/>
    <lineage>
        <taxon>Bacteria</taxon>
        <taxon>Pseudomonadati</taxon>
        <taxon>Pseudomonadota</taxon>
        <taxon>Betaproteobacteria</taxon>
        <taxon>Burkholderiales</taxon>
        <taxon>Comamonadaceae</taxon>
        <taxon>Acidovorax</taxon>
    </lineage>
</organism>
<dbReference type="GO" id="GO:0003677">
    <property type="term" value="F:DNA binding"/>
    <property type="evidence" value="ECO:0007669"/>
    <property type="project" value="UniProtKB-KW"/>
</dbReference>
<dbReference type="InterPro" id="IPR047057">
    <property type="entry name" value="MerR_fam"/>
</dbReference>
<keyword evidence="1" id="KW-0238">DNA-binding</keyword>